<comment type="cofactor">
    <cofactor evidence="1 7 9">
        <name>pyridoxal 5'-phosphate</name>
        <dbReference type="ChEBI" id="CHEBI:597326"/>
    </cofactor>
</comment>
<feature type="modified residue" description="N6-(pyridoxal phosphate)lysine" evidence="7">
    <location>
        <position position="207"/>
    </location>
</feature>
<dbReference type="GO" id="GO:0019265">
    <property type="term" value="P:glycine biosynthetic process, by transamination of glyoxylate"/>
    <property type="evidence" value="ECO:0007669"/>
    <property type="project" value="TreeGrafter"/>
</dbReference>
<evidence type="ECO:0000256" key="3">
    <source>
        <dbReference type="ARBA" id="ARBA00022576"/>
    </source>
</evidence>
<dbReference type="InterPro" id="IPR015421">
    <property type="entry name" value="PyrdxlP-dep_Trfase_major"/>
</dbReference>
<comment type="similarity">
    <text evidence="2 8">Belongs to the class-V pyridoxal-phosphate-dependent aminotransferase family.</text>
</comment>
<reference evidence="12" key="1">
    <citation type="submission" date="2016-10" db="EMBL/GenBank/DDBJ databases">
        <authorList>
            <person name="Varghese N."/>
            <person name="Submissions S."/>
        </authorList>
    </citation>
    <scope>NUCLEOTIDE SEQUENCE [LARGE SCALE GENOMIC DNA]</scope>
    <source>
        <strain evidence="12">Nm71</strain>
    </source>
</reference>
<keyword evidence="12" id="KW-1185">Reference proteome</keyword>
<feature type="domain" description="Aminotransferase class V" evidence="10">
    <location>
        <begin position="42"/>
        <end position="331"/>
    </location>
</feature>
<dbReference type="Gene3D" id="3.90.1150.10">
    <property type="entry name" value="Aspartate Aminotransferase, domain 1"/>
    <property type="match status" value="1"/>
</dbReference>
<evidence type="ECO:0000313" key="12">
    <source>
        <dbReference type="Proteomes" id="UP000199345"/>
    </source>
</evidence>
<dbReference type="PANTHER" id="PTHR21152">
    <property type="entry name" value="AMINOTRANSFERASE CLASS V"/>
    <property type="match status" value="1"/>
</dbReference>
<sequence length="405" mass="44828">MTTEDFRSAKNIATFYPPQRILMGPGPSDTHHRVLSAMARPTLGHLDPVFANMMEEIKDLLRYAFQTKNKMTFSVSGPGSVGMEMCFVNMIEPGDKVVVCRNGVFGSRMIENVERHGGVAVVVDDKWGEPVDPQKVEDALKQHPDAKILAFVHAETSTGVLSDAQTLCELARRYDCLTIVDTVTSLGGSPIKVDEWGIDAIYSGSQKCLSCPPGLSPVSFSERVTNLVKNRKTKVHSWFMDIGLLLGYWGSSTRTYHHTAPTNSLYALHESLVMLYEEGLERSWARHRRNHEAFKAGLATMGINYVVDEQYRLPQLNSVYIPDGVDDKAVRDRLLADYSLEIGAGLGDFAGKVWRFGLMGTSSRVENVVMCLNALETVFSDMGVNLKRGTAESAAHQSYAENPMP</sequence>
<protein>
    <submittedName>
        <fullName evidence="11">Alanine-glyoxylate aminotransferase apoenzyme</fullName>
    </submittedName>
</protein>
<evidence type="ECO:0000256" key="7">
    <source>
        <dbReference type="PIRSR" id="PIRSR000524-50"/>
    </source>
</evidence>
<dbReference type="InterPro" id="IPR000192">
    <property type="entry name" value="Aminotrans_V_dom"/>
</dbReference>
<evidence type="ECO:0000313" key="11">
    <source>
        <dbReference type="EMBL" id="SET01381.1"/>
    </source>
</evidence>
<dbReference type="GO" id="GO:0004760">
    <property type="term" value="F:L-serine-pyruvate transaminase activity"/>
    <property type="evidence" value="ECO:0007669"/>
    <property type="project" value="TreeGrafter"/>
</dbReference>
<dbReference type="SUPFAM" id="SSF53383">
    <property type="entry name" value="PLP-dependent transferases"/>
    <property type="match status" value="1"/>
</dbReference>
<evidence type="ECO:0000256" key="2">
    <source>
        <dbReference type="ARBA" id="ARBA00009236"/>
    </source>
</evidence>
<dbReference type="GO" id="GO:0008453">
    <property type="term" value="F:alanine-glyoxylate transaminase activity"/>
    <property type="evidence" value="ECO:0007669"/>
    <property type="project" value="TreeGrafter"/>
</dbReference>
<evidence type="ECO:0000256" key="6">
    <source>
        <dbReference type="PIRSR" id="PIRSR000524-1"/>
    </source>
</evidence>
<dbReference type="PIRSF" id="PIRSF000524">
    <property type="entry name" value="SPT"/>
    <property type="match status" value="1"/>
</dbReference>
<keyword evidence="5 7" id="KW-0663">Pyridoxal phosphate</keyword>
<dbReference type="InterPro" id="IPR024169">
    <property type="entry name" value="SP_NH2Trfase/AEP_transaminase"/>
</dbReference>
<dbReference type="InterPro" id="IPR015422">
    <property type="entry name" value="PyrdxlP-dep_Trfase_small"/>
</dbReference>
<dbReference type="Proteomes" id="UP000199345">
    <property type="component" value="Unassembled WGS sequence"/>
</dbReference>
<keyword evidence="4 11" id="KW-0808">Transferase</keyword>
<dbReference type="PROSITE" id="PS00595">
    <property type="entry name" value="AA_TRANSFER_CLASS_5"/>
    <property type="match status" value="1"/>
</dbReference>
<dbReference type="FunFam" id="3.40.640.10:FF:000027">
    <property type="entry name" value="Serine--pyruvate aminotransferase, mitochondrial"/>
    <property type="match status" value="1"/>
</dbReference>
<dbReference type="Gene3D" id="3.40.640.10">
    <property type="entry name" value="Type I PLP-dependent aspartate aminotransferase-like (Major domain)"/>
    <property type="match status" value="1"/>
</dbReference>
<name>A0A1I0B3T2_9PROT</name>
<evidence type="ECO:0000256" key="5">
    <source>
        <dbReference type="ARBA" id="ARBA00022898"/>
    </source>
</evidence>
<evidence type="ECO:0000256" key="1">
    <source>
        <dbReference type="ARBA" id="ARBA00001933"/>
    </source>
</evidence>
<dbReference type="EMBL" id="FOIA01000009">
    <property type="protein sequence ID" value="SET01381.1"/>
    <property type="molecule type" value="Genomic_DNA"/>
</dbReference>
<dbReference type="PANTHER" id="PTHR21152:SF40">
    <property type="entry name" value="ALANINE--GLYOXYLATE AMINOTRANSFERASE"/>
    <property type="match status" value="1"/>
</dbReference>
<feature type="binding site" evidence="6">
    <location>
        <position position="355"/>
    </location>
    <ligand>
        <name>substrate</name>
    </ligand>
</feature>
<proteinExistence type="inferred from homology"/>
<evidence type="ECO:0000256" key="4">
    <source>
        <dbReference type="ARBA" id="ARBA00022679"/>
    </source>
</evidence>
<organism evidence="11 12">
    <name type="scientific">Nitrosomonas marina</name>
    <dbReference type="NCBI Taxonomy" id="917"/>
    <lineage>
        <taxon>Bacteria</taxon>
        <taxon>Pseudomonadati</taxon>
        <taxon>Pseudomonadota</taxon>
        <taxon>Betaproteobacteria</taxon>
        <taxon>Nitrosomonadales</taxon>
        <taxon>Nitrosomonadaceae</taxon>
        <taxon>Nitrosomonas</taxon>
    </lineage>
</organism>
<evidence type="ECO:0000256" key="8">
    <source>
        <dbReference type="RuleBase" id="RU004075"/>
    </source>
</evidence>
<evidence type="ECO:0000259" key="10">
    <source>
        <dbReference type="Pfam" id="PF00266"/>
    </source>
</evidence>
<accession>A0A1I0B3T2</accession>
<gene>
    <name evidence="11" type="ORF">SAMN05216326_10952</name>
</gene>
<dbReference type="Pfam" id="PF00266">
    <property type="entry name" value="Aminotran_5"/>
    <property type="match status" value="1"/>
</dbReference>
<dbReference type="RefSeq" id="WP_090657533.1">
    <property type="nucleotide sequence ID" value="NZ_FOIA01000009.1"/>
</dbReference>
<dbReference type="AlphaFoldDB" id="A0A1I0B3T2"/>
<dbReference type="InterPro" id="IPR020578">
    <property type="entry name" value="Aminotrans_V_PyrdxlP_BS"/>
</dbReference>
<dbReference type="OrthoDB" id="9766472at2"/>
<keyword evidence="3 11" id="KW-0032">Aminotransferase</keyword>
<evidence type="ECO:0000256" key="9">
    <source>
        <dbReference type="RuleBase" id="RU004504"/>
    </source>
</evidence>
<dbReference type="CDD" id="cd06451">
    <property type="entry name" value="AGAT_like"/>
    <property type="match status" value="1"/>
</dbReference>
<dbReference type="InterPro" id="IPR015424">
    <property type="entry name" value="PyrdxlP-dep_Trfase"/>
</dbReference>